<evidence type="ECO:0000256" key="2">
    <source>
        <dbReference type="ARBA" id="ARBA00008198"/>
    </source>
</evidence>
<evidence type="ECO:0000256" key="10">
    <source>
        <dbReference type="HAMAP-Rule" id="MF_00437"/>
    </source>
</evidence>
<dbReference type="RefSeq" id="YP_009395567.1">
    <property type="nucleotide sequence ID" value="NC_035278.1"/>
</dbReference>
<evidence type="ECO:0000256" key="6">
    <source>
        <dbReference type="ARBA" id="ARBA00022989"/>
    </source>
</evidence>
<name>A0A1Z1MEQ4_9FLOR</name>
<dbReference type="NCBIfam" id="NF002712">
    <property type="entry name" value="PRK02542.1"/>
    <property type="match status" value="1"/>
</dbReference>
<dbReference type="GeneID" id="33357729"/>
<dbReference type="EMBL" id="MF101433">
    <property type="protein sequence ID" value="ARW64557.1"/>
    <property type="molecule type" value="Genomic_DNA"/>
</dbReference>
<geneLocation type="chloroplast" evidence="11"/>
<dbReference type="InterPro" id="IPR003359">
    <property type="entry name" value="PSI_Ycf4_assembly"/>
</dbReference>
<evidence type="ECO:0000256" key="3">
    <source>
        <dbReference type="ARBA" id="ARBA00015395"/>
    </source>
</evidence>
<dbReference type="GO" id="GO:0009535">
    <property type="term" value="C:chloroplast thylakoid membrane"/>
    <property type="evidence" value="ECO:0007669"/>
    <property type="project" value="UniProtKB-SubCell"/>
</dbReference>
<keyword evidence="8 10" id="KW-0472">Membrane</keyword>
<protein>
    <recommendedName>
        <fullName evidence="3 10">Photosystem I assembly protein Ycf4</fullName>
    </recommendedName>
</protein>
<organism evidence="11">
    <name type="scientific">Vertebrata isogona</name>
    <dbReference type="NCBI Taxonomy" id="2006944"/>
    <lineage>
        <taxon>Eukaryota</taxon>
        <taxon>Rhodophyta</taxon>
        <taxon>Florideophyceae</taxon>
        <taxon>Rhodymeniophycidae</taxon>
        <taxon>Ceramiales</taxon>
        <taxon>Rhodomelaceae</taxon>
        <taxon>Polysiphonioideae</taxon>
        <taxon>Vertebrata</taxon>
    </lineage>
</organism>
<evidence type="ECO:0000256" key="8">
    <source>
        <dbReference type="ARBA" id="ARBA00023136"/>
    </source>
</evidence>
<feature type="transmembrane region" description="Helical" evidence="10">
    <location>
        <begin position="59"/>
        <end position="80"/>
    </location>
</feature>
<comment type="function">
    <text evidence="1 10">Seems to be required for the assembly of the photosystem I complex.</text>
</comment>
<keyword evidence="4 10" id="KW-0602">Photosynthesis</keyword>
<dbReference type="PANTHER" id="PTHR33288">
    <property type="match status" value="1"/>
</dbReference>
<keyword evidence="11" id="KW-0934">Plastid</keyword>
<dbReference type="Pfam" id="PF02392">
    <property type="entry name" value="Ycf4"/>
    <property type="match status" value="1"/>
</dbReference>
<sequence length="179" mass="20602">MKIKIYKIKGSRRFSNYWWASIIFLGGAGFFIVGIMSYLNIQMNYGLNTEDIYFIPQGAIMTFYGMIAILISTFLWYTIIFDVGSGYNEFNKNNGIVTIFRFGFPGNNRALKFKYKVQDIMAVKISIKDGLSPKREIYLRMKDKRQIPLTKVGEPISISDIEEQAKEIALFLNINVEGN</sequence>
<proteinExistence type="inferred from homology"/>
<keyword evidence="11" id="KW-0150">Chloroplast</keyword>
<dbReference type="GO" id="GO:0009522">
    <property type="term" value="C:photosystem I"/>
    <property type="evidence" value="ECO:0007669"/>
    <property type="project" value="InterPro"/>
</dbReference>
<gene>
    <name evidence="10 11" type="primary">ycf4</name>
</gene>
<dbReference type="PANTHER" id="PTHR33288:SF4">
    <property type="entry name" value="PHOTOSYSTEM I ASSEMBLY PROTEIN YCF4"/>
    <property type="match status" value="1"/>
</dbReference>
<evidence type="ECO:0000256" key="9">
    <source>
        <dbReference type="ARBA" id="ARBA00046286"/>
    </source>
</evidence>
<reference evidence="11" key="1">
    <citation type="journal article" date="2017" name="J. Phycol.">
        <title>Analysis of chloroplast genomes and a supermatrix inform reclassification of the Rhodomelaceae (Rhodophyta).</title>
        <authorList>
            <person name="Diaz-Tapia P."/>
            <person name="Maggs C.A."/>
            <person name="West J.A."/>
            <person name="Verbruggen H."/>
        </authorList>
    </citation>
    <scope>NUCLEOTIDE SEQUENCE</scope>
    <source>
        <strain evidence="11">PD831</strain>
    </source>
</reference>
<dbReference type="AlphaFoldDB" id="A0A1Z1MEQ4"/>
<keyword evidence="5 10" id="KW-0812">Transmembrane</keyword>
<keyword evidence="7 10" id="KW-0793">Thylakoid</keyword>
<evidence type="ECO:0000256" key="1">
    <source>
        <dbReference type="ARBA" id="ARBA00002862"/>
    </source>
</evidence>
<comment type="similarity">
    <text evidence="2 10">Belongs to the Ycf4 family.</text>
</comment>
<comment type="subcellular location">
    <subcellularLocation>
        <location evidence="9">Plastid thylakoid membrane</location>
        <topology evidence="9">Multi-pass membrane protein</topology>
    </subcellularLocation>
    <subcellularLocation>
        <location evidence="10">Plastid</location>
        <location evidence="10">Chloroplast thylakoid membrane</location>
        <topology evidence="10">Multi-pass membrane protein</topology>
    </subcellularLocation>
</comment>
<evidence type="ECO:0000256" key="5">
    <source>
        <dbReference type="ARBA" id="ARBA00022692"/>
    </source>
</evidence>
<evidence type="ECO:0000256" key="7">
    <source>
        <dbReference type="ARBA" id="ARBA00023078"/>
    </source>
</evidence>
<dbReference type="HAMAP" id="MF_00437">
    <property type="entry name" value="Ycf4"/>
    <property type="match status" value="1"/>
</dbReference>
<keyword evidence="6 10" id="KW-1133">Transmembrane helix</keyword>
<evidence type="ECO:0000313" key="11">
    <source>
        <dbReference type="EMBL" id="ARW64557.1"/>
    </source>
</evidence>
<feature type="transmembrane region" description="Helical" evidence="10">
    <location>
        <begin position="16"/>
        <end position="39"/>
    </location>
</feature>
<evidence type="ECO:0000256" key="4">
    <source>
        <dbReference type="ARBA" id="ARBA00022531"/>
    </source>
</evidence>
<accession>A0A1Z1MEQ4</accession>
<dbReference type="GO" id="GO:0015979">
    <property type="term" value="P:photosynthesis"/>
    <property type="evidence" value="ECO:0007669"/>
    <property type="project" value="UniProtKB-UniRule"/>
</dbReference>